<keyword evidence="5 9" id="KW-1133">Transmembrane helix</keyword>
<feature type="transmembrane region" description="Helical" evidence="9">
    <location>
        <begin position="472"/>
        <end position="495"/>
    </location>
</feature>
<dbReference type="GO" id="GO:0007035">
    <property type="term" value="P:vacuolar acidification"/>
    <property type="evidence" value="ECO:0007669"/>
    <property type="project" value="TreeGrafter"/>
</dbReference>
<sequence>MAIAKMKLINIVADNEYLDEVLARFIELDDFHPEPASKLAGTVHGLTTLYYENPYLKMLNRIKEIEADMGLKIDKREVDVQQCDLERISRFIERTHDKFDQIDSNMKEIKLLIQEDEDALRQVKNIESLDISLDDLFSCRYLNSRVGRLPLDSEEKLRFYNNRPFIWNSFSRDNNYSWGIYITSQEYEREVDNVFSSLYFERIHIPDFVHGTPEEAEENLEQEIASLKKDLKKLEESKKELLERTRDRYSIFTSVLEHVSKIFEARKYVIGLGGRFSITGFMAKDDISGLEKKFEDLEAVEIEVRPASNDKRLTPPTKLKNGWFSEPFGMFVEMYGVANYKDIDPTPFVALTYTLLFGIMFGDVGQGLVLALLGWFMYKFKGMKLGAVGIRIGISSAIFGLFYGSVFGNEHLLDPFFINVLGLSGKPIHTMDPGFTMTLLLSAIAIGAVLIIVTIGMNIYTNYKRNHIVEMLLSHNGIAGIVLYTFAIGGAGLMLSGIANLFNPVTIALFIVLPLLLMFLKEPLERRVHGEKMFPNGFGGFFTEAFFELFEIILSYITNTMSYMRVAGFVLSHAGMMLVVSSLMEMTGNAGPIVFVFGNLFVMALEGLIVGIQVLRLEFYEMFSRYYTGDGIPFKSLKETL</sequence>
<dbReference type="PANTHER" id="PTHR11629:SF63">
    <property type="entry name" value="V-TYPE PROTON ATPASE SUBUNIT A"/>
    <property type="match status" value="1"/>
</dbReference>
<evidence type="ECO:0000313" key="11">
    <source>
        <dbReference type="Proteomes" id="UP000664218"/>
    </source>
</evidence>
<evidence type="ECO:0000313" key="10">
    <source>
        <dbReference type="EMBL" id="MBO1263821.1"/>
    </source>
</evidence>
<evidence type="ECO:0000256" key="8">
    <source>
        <dbReference type="SAM" id="Coils"/>
    </source>
</evidence>
<dbReference type="RefSeq" id="WP_207598325.1">
    <property type="nucleotide sequence ID" value="NZ_JAFNJU010000001.1"/>
</dbReference>
<accession>A0A939KIC7</accession>
<feature type="transmembrane region" description="Helical" evidence="9">
    <location>
        <begin position="350"/>
        <end position="376"/>
    </location>
</feature>
<feature type="transmembrane region" description="Helical" evidence="9">
    <location>
        <begin position="501"/>
        <end position="520"/>
    </location>
</feature>
<keyword evidence="11" id="KW-1185">Reference proteome</keyword>
<evidence type="ECO:0000256" key="5">
    <source>
        <dbReference type="ARBA" id="ARBA00022989"/>
    </source>
</evidence>
<dbReference type="Pfam" id="PF01496">
    <property type="entry name" value="V_ATPase_I"/>
    <property type="match status" value="1"/>
</dbReference>
<dbReference type="InterPro" id="IPR002490">
    <property type="entry name" value="V-ATPase_116kDa_su"/>
</dbReference>
<evidence type="ECO:0000256" key="6">
    <source>
        <dbReference type="ARBA" id="ARBA00023065"/>
    </source>
</evidence>
<evidence type="ECO:0000256" key="1">
    <source>
        <dbReference type="ARBA" id="ARBA00004141"/>
    </source>
</evidence>
<protein>
    <submittedName>
        <fullName evidence="10">V-type ATP synthase subunit I</fullName>
    </submittedName>
</protein>
<evidence type="ECO:0000256" key="4">
    <source>
        <dbReference type="ARBA" id="ARBA00022692"/>
    </source>
</evidence>
<dbReference type="GO" id="GO:0016471">
    <property type="term" value="C:vacuolar proton-transporting V-type ATPase complex"/>
    <property type="evidence" value="ECO:0007669"/>
    <property type="project" value="TreeGrafter"/>
</dbReference>
<gene>
    <name evidence="10" type="ORF">J3A84_02020</name>
</gene>
<feature type="transmembrane region" description="Helical" evidence="9">
    <location>
        <begin position="439"/>
        <end position="460"/>
    </location>
</feature>
<evidence type="ECO:0000256" key="2">
    <source>
        <dbReference type="ARBA" id="ARBA00009904"/>
    </source>
</evidence>
<organism evidence="10 11">
    <name type="scientific">Proteiniclasticum aestuarii</name>
    <dbReference type="NCBI Taxonomy" id="2817862"/>
    <lineage>
        <taxon>Bacteria</taxon>
        <taxon>Bacillati</taxon>
        <taxon>Bacillota</taxon>
        <taxon>Clostridia</taxon>
        <taxon>Eubacteriales</taxon>
        <taxon>Clostridiaceae</taxon>
        <taxon>Proteiniclasticum</taxon>
    </lineage>
</organism>
<dbReference type="GO" id="GO:0033179">
    <property type="term" value="C:proton-transporting V-type ATPase, V0 domain"/>
    <property type="evidence" value="ECO:0007669"/>
    <property type="project" value="InterPro"/>
</dbReference>
<keyword evidence="8" id="KW-0175">Coiled coil</keyword>
<keyword evidence="3" id="KW-0813">Transport</keyword>
<feature type="transmembrane region" description="Helical" evidence="9">
    <location>
        <begin position="593"/>
        <end position="615"/>
    </location>
</feature>
<keyword evidence="6" id="KW-0406">Ion transport</keyword>
<keyword evidence="7 9" id="KW-0472">Membrane</keyword>
<dbReference type="EMBL" id="JAFNJU010000001">
    <property type="protein sequence ID" value="MBO1263821.1"/>
    <property type="molecule type" value="Genomic_DNA"/>
</dbReference>
<evidence type="ECO:0000256" key="7">
    <source>
        <dbReference type="ARBA" id="ARBA00023136"/>
    </source>
</evidence>
<dbReference type="GO" id="GO:0046961">
    <property type="term" value="F:proton-transporting ATPase activity, rotational mechanism"/>
    <property type="evidence" value="ECO:0007669"/>
    <property type="project" value="InterPro"/>
</dbReference>
<reference evidence="10" key="1">
    <citation type="submission" date="2021-03" db="EMBL/GenBank/DDBJ databases">
        <title>Proteiniclasticum marinus sp. nov., isolated from tidal flat sediment.</title>
        <authorList>
            <person name="Namirimu T."/>
            <person name="Yang J.-A."/>
            <person name="Yang S.-H."/>
            <person name="Kim Y.-J."/>
            <person name="Kwon K.K."/>
        </authorList>
    </citation>
    <scope>NUCLEOTIDE SEQUENCE</scope>
    <source>
        <strain evidence="10">SCR006</strain>
    </source>
</reference>
<comment type="caution">
    <text evidence="10">The sequence shown here is derived from an EMBL/GenBank/DDBJ whole genome shotgun (WGS) entry which is preliminary data.</text>
</comment>
<feature type="transmembrane region" description="Helical" evidence="9">
    <location>
        <begin position="563"/>
        <end position="581"/>
    </location>
</feature>
<dbReference type="GO" id="GO:0051117">
    <property type="term" value="F:ATPase binding"/>
    <property type="evidence" value="ECO:0007669"/>
    <property type="project" value="TreeGrafter"/>
</dbReference>
<proteinExistence type="inferred from homology"/>
<comment type="similarity">
    <text evidence="2">Belongs to the V-ATPase 116 kDa subunit family.</text>
</comment>
<keyword evidence="4 9" id="KW-0812">Transmembrane</keyword>
<evidence type="ECO:0000256" key="3">
    <source>
        <dbReference type="ARBA" id="ARBA00022448"/>
    </source>
</evidence>
<name>A0A939KIC7_9CLOT</name>
<feature type="transmembrane region" description="Helical" evidence="9">
    <location>
        <begin position="388"/>
        <end position="407"/>
    </location>
</feature>
<comment type="subcellular location">
    <subcellularLocation>
        <location evidence="1">Membrane</location>
        <topology evidence="1">Multi-pass membrane protein</topology>
    </subcellularLocation>
</comment>
<evidence type="ECO:0000256" key="9">
    <source>
        <dbReference type="SAM" id="Phobius"/>
    </source>
</evidence>
<feature type="coiled-coil region" evidence="8">
    <location>
        <begin position="217"/>
        <end position="248"/>
    </location>
</feature>
<dbReference type="AlphaFoldDB" id="A0A939KIC7"/>
<dbReference type="Proteomes" id="UP000664218">
    <property type="component" value="Unassembled WGS sequence"/>
</dbReference>
<dbReference type="PANTHER" id="PTHR11629">
    <property type="entry name" value="VACUOLAR PROTON ATPASES"/>
    <property type="match status" value="1"/>
</dbReference>